<dbReference type="SUPFAM" id="SSF52172">
    <property type="entry name" value="CheY-like"/>
    <property type="match status" value="1"/>
</dbReference>
<comment type="caution">
    <text evidence="8">The sequence shown here is derived from an EMBL/GenBank/DDBJ whole genome shotgun (WGS) entry which is preliminary data.</text>
</comment>
<protein>
    <submittedName>
        <fullName evidence="8">DNA-binding response regulator</fullName>
    </submittedName>
</protein>
<dbReference type="AlphaFoldDB" id="A0A2G9YL21"/>
<dbReference type="Proteomes" id="UP000231292">
    <property type="component" value="Unassembled WGS sequence"/>
</dbReference>
<dbReference type="SMART" id="SM00421">
    <property type="entry name" value="HTH_LUXR"/>
    <property type="match status" value="1"/>
</dbReference>
<dbReference type="GO" id="GO:0000160">
    <property type="term" value="P:phosphorelay signal transduction system"/>
    <property type="evidence" value="ECO:0007669"/>
    <property type="project" value="InterPro"/>
</dbReference>
<evidence type="ECO:0000256" key="4">
    <source>
        <dbReference type="ARBA" id="ARBA00023163"/>
    </source>
</evidence>
<evidence type="ECO:0000259" key="6">
    <source>
        <dbReference type="PROSITE" id="PS50043"/>
    </source>
</evidence>
<evidence type="ECO:0000256" key="1">
    <source>
        <dbReference type="ARBA" id="ARBA00022553"/>
    </source>
</evidence>
<proteinExistence type="predicted"/>
<dbReference type="InterPro" id="IPR039420">
    <property type="entry name" value="WalR-like"/>
</dbReference>
<name>A0A2G9YL21_9BACT</name>
<dbReference type="PROSITE" id="PS50043">
    <property type="entry name" value="HTH_LUXR_2"/>
    <property type="match status" value="1"/>
</dbReference>
<dbReference type="Gene3D" id="3.40.50.2300">
    <property type="match status" value="1"/>
</dbReference>
<keyword evidence="2" id="KW-0805">Transcription regulation</keyword>
<dbReference type="PROSITE" id="PS00622">
    <property type="entry name" value="HTH_LUXR_1"/>
    <property type="match status" value="1"/>
</dbReference>
<dbReference type="GO" id="GO:0006355">
    <property type="term" value="P:regulation of DNA-templated transcription"/>
    <property type="evidence" value="ECO:0007669"/>
    <property type="project" value="InterPro"/>
</dbReference>
<dbReference type="SUPFAM" id="SSF46894">
    <property type="entry name" value="C-terminal effector domain of the bipartite response regulators"/>
    <property type="match status" value="1"/>
</dbReference>
<evidence type="ECO:0000256" key="3">
    <source>
        <dbReference type="ARBA" id="ARBA00023125"/>
    </source>
</evidence>
<dbReference type="InterPro" id="IPR001789">
    <property type="entry name" value="Sig_transdc_resp-reg_receiver"/>
</dbReference>
<keyword evidence="1 5" id="KW-0597">Phosphoprotein</keyword>
<dbReference type="SMART" id="SM00448">
    <property type="entry name" value="REC"/>
    <property type="match status" value="1"/>
</dbReference>
<feature type="domain" description="HTH luxR-type" evidence="6">
    <location>
        <begin position="144"/>
        <end position="209"/>
    </location>
</feature>
<dbReference type="Pfam" id="PF00196">
    <property type="entry name" value="GerE"/>
    <property type="match status" value="1"/>
</dbReference>
<organism evidence="8 9">
    <name type="scientific">Candidatus Sherwoodlollariibacterium unditelluris</name>
    <dbReference type="NCBI Taxonomy" id="1974757"/>
    <lineage>
        <taxon>Bacteria</taxon>
        <taxon>Pseudomonadati</taxon>
        <taxon>Candidatus Omnitrophota</taxon>
        <taxon>Candidatus Sherwoodlollariibacterium</taxon>
    </lineage>
</organism>
<evidence type="ECO:0000256" key="2">
    <source>
        <dbReference type="ARBA" id="ARBA00023015"/>
    </source>
</evidence>
<dbReference type="InterPro" id="IPR011006">
    <property type="entry name" value="CheY-like_superfamily"/>
</dbReference>
<dbReference type="PANTHER" id="PTHR43214:SF41">
    <property type="entry name" value="NITRATE_NITRITE RESPONSE REGULATOR PROTEIN NARP"/>
    <property type="match status" value="1"/>
</dbReference>
<sequence length="213" mass="23655">MAIRIVIVDDHDIIRAGIKSVLASHSEYEVCAEAQNGDEALECVEEFKPDILLLDISMPKISGLDIISRVKRVSAQTKIIIISVHKLGAYVLKALRQGVSGYLNKENVAEELILALSRVSAGKVYLGEAISEYLADSVKEPNKKNAAIATLNERENDVLRLVVEGKTAKEIAEVLFISRRTVENYKNSILKKLNLHKTSDLIKYSLENKILEV</sequence>
<dbReference type="InterPro" id="IPR016032">
    <property type="entry name" value="Sig_transdc_resp-reg_C-effctor"/>
</dbReference>
<dbReference type="PRINTS" id="PR00038">
    <property type="entry name" value="HTHLUXR"/>
</dbReference>
<dbReference type="PROSITE" id="PS50110">
    <property type="entry name" value="RESPONSE_REGULATORY"/>
    <property type="match status" value="1"/>
</dbReference>
<feature type="modified residue" description="4-aspartylphosphate" evidence="5">
    <location>
        <position position="55"/>
    </location>
</feature>
<evidence type="ECO:0000313" key="8">
    <source>
        <dbReference type="EMBL" id="PIP19211.1"/>
    </source>
</evidence>
<evidence type="ECO:0000259" key="7">
    <source>
        <dbReference type="PROSITE" id="PS50110"/>
    </source>
</evidence>
<dbReference type="EMBL" id="PCRK01000099">
    <property type="protein sequence ID" value="PIP19211.1"/>
    <property type="molecule type" value="Genomic_DNA"/>
</dbReference>
<keyword evidence="4" id="KW-0804">Transcription</keyword>
<reference evidence="8 9" key="1">
    <citation type="submission" date="2017-09" db="EMBL/GenBank/DDBJ databases">
        <title>Depth-based differentiation of microbial function through sediment-hosted aquifers and enrichment of novel symbionts in the deep terrestrial subsurface.</title>
        <authorList>
            <person name="Probst A.J."/>
            <person name="Ladd B."/>
            <person name="Jarett J.K."/>
            <person name="Geller-Mcgrath D.E."/>
            <person name="Sieber C.M."/>
            <person name="Emerson J.B."/>
            <person name="Anantharaman K."/>
            <person name="Thomas B.C."/>
            <person name="Malmstrom R."/>
            <person name="Stieglmeier M."/>
            <person name="Klingl A."/>
            <person name="Woyke T."/>
            <person name="Ryan C.M."/>
            <person name="Banfield J.F."/>
        </authorList>
    </citation>
    <scope>NUCLEOTIDE SEQUENCE [LARGE SCALE GENOMIC DNA]</scope>
    <source>
        <strain evidence="8">CG23_combo_of_CG06-09_8_20_14_all_41_10</strain>
    </source>
</reference>
<feature type="domain" description="Response regulatory" evidence="7">
    <location>
        <begin position="4"/>
        <end position="120"/>
    </location>
</feature>
<evidence type="ECO:0000313" key="9">
    <source>
        <dbReference type="Proteomes" id="UP000231292"/>
    </source>
</evidence>
<dbReference type="Pfam" id="PF00072">
    <property type="entry name" value="Response_reg"/>
    <property type="match status" value="1"/>
</dbReference>
<dbReference type="InterPro" id="IPR058245">
    <property type="entry name" value="NreC/VraR/RcsB-like_REC"/>
</dbReference>
<gene>
    <name evidence="8" type="ORF">COX41_04085</name>
</gene>
<accession>A0A2G9YL21</accession>
<dbReference type="InterPro" id="IPR000792">
    <property type="entry name" value="Tscrpt_reg_LuxR_C"/>
</dbReference>
<dbReference type="GO" id="GO:0003677">
    <property type="term" value="F:DNA binding"/>
    <property type="evidence" value="ECO:0007669"/>
    <property type="project" value="UniProtKB-KW"/>
</dbReference>
<dbReference type="CDD" id="cd17535">
    <property type="entry name" value="REC_NarL-like"/>
    <property type="match status" value="1"/>
</dbReference>
<dbReference type="PANTHER" id="PTHR43214">
    <property type="entry name" value="TWO-COMPONENT RESPONSE REGULATOR"/>
    <property type="match status" value="1"/>
</dbReference>
<keyword evidence="3 8" id="KW-0238">DNA-binding</keyword>
<evidence type="ECO:0000256" key="5">
    <source>
        <dbReference type="PROSITE-ProRule" id="PRU00169"/>
    </source>
</evidence>
<dbReference type="CDD" id="cd06170">
    <property type="entry name" value="LuxR_C_like"/>
    <property type="match status" value="1"/>
</dbReference>